<evidence type="ECO:0000313" key="3">
    <source>
        <dbReference type="EMBL" id="MDQ1119663.1"/>
    </source>
</evidence>
<keyword evidence="1" id="KW-0472">Membrane</keyword>
<dbReference type="SUPFAM" id="SSF53474">
    <property type="entry name" value="alpha/beta-Hydrolases"/>
    <property type="match status" value="1"/>
</dbReference>
<dbReference type="Pfam" id="PF06057">
    <property type="entry name" value="VirJ"/>
    <property type="match status" value="1"/>
</dbReference>
<proteinExistence type="predicted"/>
<protein>
    <submittedName>
        <fullName evidence="3">Type IV secretory pathway VirJ component</fullName>
    </submittedName>
</protein>
<dbReference type="InterPro" id="IPR029058">
    <property type="entry name" value="AB_hydrolase_fold"/>
</dbReference>
<comment type="caution">
    <text evidence="3">The sequence shown here is derived from an EMBL/GenBank/DDBJ whole genome shotgun (WGS) entry which is preliminary data.</text>
</comment>
<feature type="domain" description="Bacterial virulence" evidence="2">
    <location>
        <begin position="216"/>
        <end position="390"/>
    </location>
</feature>
<dbReference type="InterPro" id="IPR010333">
    <property type="entry name" value="VirJ"/>
</dbReference>
<dbReference type="PIRSF" id="PIRSF029063">
    <property type="entry name" value="IV_sec_VirJ"/>
    <property type="match status" value="1"/>
</dbReference>
<dbReference type="InterPro" id="IPR011225">
    <property type="entry name" value="IV_sec_VirJ"/>
</dbReference>
<evidence type="ECO:0000313" key="4">
    <source>
        <dbReference type="Proteomes" id="UP001234354"/>
    </source>
</evidence>
<keyword evidence="1" id="KW-1133">Transmembrane helix</keyword>
<dbReference type="Proteomes" id="UP001234354">
    <property type="component" value="Unassembled WGS sequence"/>
</dbReference>
<sequence>MGSYRGRDVKRVGWIAAAVVGVLVLGGWGGYRLLQLKRVGGPFGLVQVQRPASAPRALVLLLGEGRDTPRLAADAQALTAAGAVVGVVDVRRYLARTGQDCAQYAVDLNWLGERVLRGAGVDDYIAPLLVGVGQGARMARAALVHSRSPDVSAGVVERVAGMAPIACQAAAAPGLGEVLEAAPDAVVATSVTRFAPPTAPFRDLPLVEMPRADAQRLVILMTGDGGWQPIDQQIATALHDQGAAVIGWSSLRYFWKAKTPERTAADLSAVIAEYQRRWHVSQVDLVGYSFGADVLPFLYGRLPAAQQGQVRRVALLGLATNANFTVRIGGWLGWSAGSAYPIKPQLARIPAQKILCVYGQDEDEDATLCPSLRGTGVDVRMAPGGHHFETGQVAGWITGPAPSVAVAGLTSAAAPAR</sequence>
<dbReference type="Gene3D" id="3.40.50.1820">
    <property type="entry name" value="alpha/beta hydrolase"/>
    <property type="match status" value="1"/>
</dbReference>
<name>A0AAW8GDJ7_9GAMM</name>
<dbReference type="EMBL" id="JAUTBB010000001">
    <property type="protein sequence ID" value="MDQ1119663.1"/>
    <property type="molecule type" value="Genomic_DNA"/>
</dbReference>
<reference evidence="3" key="1">
    <citation type="submission" date="2023-07" db="EMBL/GenBank/DDBJ databases">
        <title>Functional and genomic diversity of the sorghum phyllosphere microbiome.</title>
        <authorList>
            <person name="Shade A."/>
        </authorList>
    </citation>
    <scope>NUCLEOTIDE SEQUENCE</scope>
    <source>
        <strain evidence="3">SORGH_AS_0908</strain>
    </source>
</reference>
<feature type="transmembrane region" description="Helical" evidence="1">
    <location>
        <begin position="12"/>
        <end position="31"/>
    </location>
</feature>
<keyword evidence="1" id="KW-0812">Transmembrane</keyword>
<evidence type="ECO:0000259" key="2">
    <source>
        <dbReference type="Pfam" id="PF06057"/>
    </source>
</evidence>
<organism evidence="3 4">
    <name type="scientific">Pseudoxanthomonas winnipegensis</name>
    <dbReference type="NCBI Taxonomy" id="2480810"/>
    <lineage>
        <taxon>Bacteria</taxon>
        <taxon>Pseudomonadati</taxon>
        <taxon>Pseudomonadota</taxon>
        <taxon>Gammaproteobacteria</taxon>
        <taxon>Lysobacterales</taxon>
        <taxon>Lysobacteraceae</taxon>
        <taxon>Pseudoxanthomonas</taxon>
    </lineage>
</organism>
<dbReference type="AlphaFoldDB" id="A0AAW8GDJ7"/>
<gene>
    <name evidence="3" type="ORF">QE383_001971</name>
</gene>
<evidence type="ECO:0000256" key="1">
    <source>
        <dbReference type="SAM" id="Phobius"/>
    </source>
</evidence>
<accession>A0AAW8GDJ7</accession>